<dbReference type="EMBL" id="FWYF01000001">
    <property type="protein sequence ID" value="SMD33254.1"/>
    <property type="molecule type" value="Genomic_DNA"/>
</dbReference>
<dbReference type="PROSITE" id="PS00092">
    <property type="entry name" value="N6_MTASE"/>
    <property type="match status" value="1"/>
</dbReference>
<dbReference type="OrthoDB" id="5383291at2"/>
<evidence type="ECO:0000256" key="6">
    <source>
        <dbReference type="HAMAP-Rule" id="MF_01872"/>
    </source>
</evidence>
<dbReference type="Proteomes" id="UP000192472">
    <property type="component" value="Unassembled WGS sequence"/>
</dbReference>
<organism evidence="8 9">
    <name type="scientific">Reichenbachiella faecimaris</name>
    <dbReference type="NCBI Taxonomy" id="692418"/>
    <lineage>
        <taxon>Bacteria</taxon>
        <taxon>Pseudomonadati</taxon>
        <taxon>Bacteroidota</taxon>
        <taxon>Cytophagia</taxon>
        <taxon>Cytophagales</taxon>
        <taxon>Reichenbachiellaceae</taxon>
        <taxon>Reichenbachiella</taxon>
    </lineage>
</organism>
<dbReference type="InterPro" id="IPR002052">
    <property type="entry name" value="DNA_methylase_N6_adenine_CS"/>
</dbReference>
<dbReference type="PANTHER" id="PTHR47739">
    <property type="entry name" value="TRNA1(VAL) (ADENINE(37)-N6)-METHYLTRANSFERASE"/>
    <property type="match status" value="1"/>
</dbReference>
<protein>
    <recommendedName>
        <fullName evidence="6">tRNA1(Val) (adenine(37)-N6)-methyltransferase</fullName>
        <ecNumber evidence="6">2.1.1.223</ecNumber>
    </recommendedName>
    <alternativeName>
        <fullName evidence="6">tRNA m6A37 methyltransferase</fullName>
    </alternativeName>
</protein>
<keyword evidence="1 6" id="KW-0963">Cytoplasm</keyword>
<dbReference type="InterPro" id="IPR050210">
    <property type="entry name" value="tRNA_Adenine-N(6)_MTase"/>
</dbReference>
<dbReference type="AlphaFoldDB" id="A0A1W2G9Q1"/>
<dbReference type="RefSeq" id="WP_084371899.1">
    <property type="nucleotide sequence ID" value="NZ_FWYF01000001.1"/>
</dbReference>
<dbReference type="GO" id="GO:0008033">
    <property type="term" value="P:tRNA processing"/>
    <property type="evidence" value="ECO:0007669"/>
    <property type="project" value="UniProtKB-UniRule"/>
</dbReference>
<reference evidence="8 9" key="1">
    <citation type="submission" date="2017-04" db="EMBL/GenBank/DDBJ databases">
        <authorList>
            <person name="Afonso C.L."/>
            <person name="Miller P.J."/>
            <person name="Scott M.A."/>
            <person name="Spackman E."/>
            <person name="Goraichik I."/>
            <person name="Dimitrov K.M."/>
            <person name="Suarez D.L."/>
            <person name="Swayne D.E."/>
        </authorList>
    </citation>
    <scope>NUCLEOTIDE SEQUENCE [LARGE SCALE GENOMIC DNA]</scope>
    <source>
        <strain evidence="8 9">DSM 26133</strain>
    </source>
</reference>
<evidence type="ECO:0000256" key="2">
    <source>
        <dbReference type="ARBA" id="ARBA00022603"/>
    </source>
</evidence>
<dbReference type="CDD" id="cd02440">
    <property type="entry name" value="AdoMet_MTases"/>
    <property type="match status" value="1"/>
</dbReference>
<keyword evidence="4 6" id="KW-0949">S-adenosyl-L-methionine</keyword>
<evidence type="ECO:0000256" key="3">
    <source>
        <dbReference type="ARBA" id="ARBA00022679"/>
    </source>
</evidence>
<dbReference type="Pfam" id="PF05175">
    <property type="entry name" value="MTS"/>
    <property type="match status" value="1"/>
</dbReference>
<evidence type="ECO:0000256" key="5">
    <source>
        <dbReference type="ARBA" id="ARBA00022694"/>
    </source>
</evidence>
<dbReference type="GO" id="GO:0016430">
    <property type="term" value="F:tRNA (adenine-N6)-methyltransferase activity"/>
    <property type="evidence" value="ECO:0007669"/>
    <property type="project" value="UniProtKB-UniRule"/>
</dbReference>
<evidence type="ECO:0000313" key="9">
    <source>
        <dbReference type="Proteomes" id="UP000192472"/>
    </source>
</evidence>
<name>A0A1W2G9Q1_REIFA</name>
<dbReference type="EC" id="2.1.1.223" evidence="6"/>
<evidence type="ECO:0000256" key="1">
    <source>
        <dbReference type="ARBA" id="ARBA00022490"/>
    </source>
</evidence>
<comment type="catalytic activity">
    <reaction evidence="6">
        <text>adenosine(37) in tRNA1(Val) + S-adenosyl-L-methionine = N(6)-methyladenosine(37) in tRNA1(Val) + S-adenosyl-L-homocysteine + H(+)</text>
        <dbReference type="Rhea" id="RHEA:43160"/>
        <dbReference type="Rhea" id="RHEA-COMP:10369"/>
        <dbReference type="Rhea" id="RHEA-COMP:10370"/>
        <dbReference type="ChEBI" id="CHEBI:15378"/>
        <dbReference type="ChEBI" id="CHEBI:57856"/>
        <dbReference type="ChEBI" id="CHEBI:59789"/>
        <dbReference type="ChEBI" id="CHEBI:74411"/>
        <dbReference type="ChEBI" id="CHEBI:74449"/>
        <dbReference type="EC" id="2.1.1.223"/>
    </reaction>
</comment>
<dbReference type="SUPFAM" id="SSF53335">
    <property type="entry name" value="S-adenosyl-L-methionine-dependent methyltransferases"/>
    <property type="match status" value="1"/>
</dbReference>
<evidence type="ECO:0000259" key="7">
    <source>
        <dbReference type="Pfam" id="PF05175"/>
    </source>
</evidence>
<keyword evidence="9" id="KW-1185">Reference proteome</keyword>
<feature type="domain" description="Methyltransferase small" evidence="7">
    <location>
        <begin position="32"/>
        <end position="125"/>
    </location>
</feature>
<keyword evidence="3 6" id="KW-0808">Transferase</keyword>
<dbReference type="HAMAP" id="MF_01872">
    <property type="entry name" value="tRNA_methyltr_YfiC"/>
    <property type="match status" value="1"/>
</dbReference>
<proteinExistence type="inferred from homology"/>
<dbReference type="Gene3D" id="3.40.50.150">
    <property type="entry name" value="Vaccinia Virus protein VP39"/>
    <property type="match status" value="1"/>
</dbReference>
<keyword evidence="5 6" id="KW-0819">tRNA processing</keyword>
<evidence type="ECO:0000313" key="8">
    <source>
        <dbReference type="EMBL" id="SMD33254.1"/>
    </source>
</evidence>
<comment type="similarity">
    <text evidence="6">Belongs to the methyltransferase superfamily. tRNA (adenine-N(6)-)-methyltransferase family.</text>
</comment>
<dbReference type="InterPro" id="IPR029063">
    <property type="entry name" value="SAM-dependent_MTases_sf"/>
</dbReference>
<dbReference type="GO" id="GO:0005737">
    <property type="term" value="C:cytoplasm"/>
    <property type="evidence" value="ECO:0007669"/>
    <property type="project" value="UniProtKB-SubCell"/>
</dbReference>
<dbReference type="InterPro" id="IPR022882">
    <property type="entry name" value="tRNA_adenine-N6_MeTrfase"/>
</dbReference>
<dbReference type="STRING" id="692418.SAMN04488029_1591"/>
<sequence length="236" mass="26926">MPNSYFQFKKFTVHQGQCAMKVSTEACILGAWVPDTQAKRILDIGTGTGLLAMMLAQRIEVPIEAVELDAKAAEQARQNILESKWADRIQVINQNIFEWAKSTDLTYDLIVSNPPFFTNSLKSDQSKNNLAKHDTMDFDKANLALVLKSLLTEKGRAYILYPELESEQFRVEVERNGLRYAQALVIRNQPYGPIFRIISKVSKAEHSISSEELNIREGQLHSKKFNRLLKGYYLKL</sequence>
<gene>
    <name evidence="8" type="ORF">SAMN04488029_1591</name>
</gene>
<comment type="function">
    <text evidence="6">Specifically methylates the adenine in position 37 of tRNA(1)(Val) (anticodon cmo5UAC).</text>
</comment>
<dbReference type="GO" id="GO:0003676">
    <property type="term" value="F:nucleic acid binding"/>
    <property type="evidence" value="ECO:0007669"/>
    <property type="project" value="InterPro"/>
</dbReference>
<accession>A0A1W2G9Q1</accession>
<dbReference type="InterPro" id="IPR007848">
    <property type="entry name" value="Small_mtfrase_dom"/>
</dbReference>
<dbReference type="PANTHER" id="PTHR47739:SF1">
    <property type="entry name" value="TRNA1(VAL) (ADENINE(37)-N6)-METHYLTRANSFERASE"/>
    <property type="match status" value="1"/>
</dbReference>
<evidence type="ECO:0000256" key="4">
    <source>
        <dbReference type="ARBA" id="ARBA00022691"/>
    </source>
</evidence>
<keyword evidence="2 6" id="KW-0489">Methyltransferase</keyword>
<comment type="subcellular location">
    <subcellularLocation>
        <location evidence="6">Cytoplasm</location>
    </subcellularLocation>
</comment>
<dbReference type="GO" id="GO:0032259">
    <property type="term" value="P:methylation"/>
    <property type="evidence" value="ECO:0007669"/>
    <property type="project" value="UniProtKB-KW"/>
</dbReference>